<feature type="transmembrane region" description="Helical" evidence="4">
    <location>
        <begin position="162"/>
        <end position="181"/>
    </location>
</feature>
<sequence>MELTEFNEQLRAKAYGYGALASILLAIAAAFAGHWVLAVVCVGMMALLMANHFVYRRQAAIVKRLEEIQANPRNPRSVYNVRGFLGAQQGVHWLSHTVLLALMLVTTAGAIYMPQGITHWSYFIPLLAFLNYQMHVATVVTAIYSVVFSTILIFAVDGFERIQVFFIYLVSLSITLAFVYLREIKEQQLKPLRRTDHLTLASTREYLTQDLEKEIQRSEREGTDLSVFALRVDDISLEDLDEPRRNALLQQLGQLLHENLRLFEGYYRYEPEEFIVVLPLIGSRTAEKRATGLRQQIRAVFDKQRNPVTVGIGISTLNVDDTAESLIEQARRALKHARHKGPNQSVSFSQISQEGSLAH</sequence>
<evidence type="ECO:0000259" key="5">
    <source>
        <dbReference type="PROSITE" id="PS50887"/>
    </source>
</evidence>
<feature type="transmembrane region" description="Helical" evidence="4">
    <location>
        <begin position="35"/>
        <end position="55"/>
    </location>
</feature>
<dbReference type="SUPFAM" id="SSF55073">
    <property type="entry name" value="Nucleotide cyclase"/>
    <property type="match status" value="1"/>
</dbReference>
<dbReference type="Pfam" id="PF00990">
    <property type="entry name" value="GGDEF"/>
    <property type="match status" value="1"/>
</dbReference>
<dbReference type="Proteomes" id="UP001501337">
    <property type="component" value="Unassembled WGS sequence"/>
</dbReference>
<evidence type="ECO:0000313" key="7">
    <source>
        <dbReference type="Proteomes" id="UP001501337"/>
    </source>
</evidence>
<feature type="domain" description="GGDEF" evidence="5">
    <location>
        <begin position="223"/>
        <end position="350"/>
    </location>
</feature>
<evidence type="ECO:0000313" key="6">
    <source>
        <dbReference type="EMBL" id="GAA3945436.1"/>
    </source>
</evidence>
<dbReference type="InterPro" id="IPR043128">
    <property type="entry name" value="Rev_trsase/Diguanyl_cyclase"/>
</dbReference>
<keyword evidence="7" id="KW-1185">Reference proteome</keyword>
<feature type="transmembrane region" description="Helical" evidence="4">
    <location>
        <begin position="12"/>
        <end position="29"/>
    </location>
</feature>
<dbReference type="Gene3D" id="3.30.70.270">
    <property type="match status" value="1"/>
</dbReference>
<keyword evidence="4" id="KW-1133">Transmembrane helix</keyword>
<evidence type="ECO:0000256" key="4">
    <source>
        <dbReference type="SAM" id="Phobius"/>
    </source>
</evidence>
<feature type="region of interest" description="Disordered" evidence="3">
    <location>
        <begin position="337"/>
        <end position="359"/>
    </location>
</feature>
<proteinExistence type="predicted"/>
<accession>A0ABP7NF58</accession>
<dbReference type="EC" id="2.7.7.65" evidence="1"/>
<feature type="transmembrane region" description="Helical" evidence="4">
    <location>
        <begin position="91"/>
        <end position="112"/>
    </location>
</feature>
<feature type="compositionally biased region" description="Polar residues" evidence="3">
    <location>
        <begin position="342"/>
        <end position="359"/>
    </location>
</feature>
<gene>
    <name evidence="6" type="ORF">GCM10022278_00780</name>
</gene>
<dbReference type="PANTHER" id="PTHR45138:SF9">
    <property type="entry name" value="DIGUANYLATE CYCLASE DGCM-RELATED"/>
    <property type="match status" value="1"/>
</dbReference>
<dbReference type="SMART" id="SM00267">
    <property type="entry name" value="GGDEF"/>
    <property type="match status" value="1"/>
</dbReference>
<reference evidence="7" key="1">
    <citation type="journal article" date="2019" name="Int. J. Syst. Evol. Microbiol.">
        <title>The Global Catalogue of Microorganisms (GCM) 10K type strain sequencing project: providing services to taxonomists for standard genome sequencing and annotation.</title>
        <authorList>
            <consortium name="The Broad Institute Genomics Platform"/>
            <consortium name="The Broad Institute Genome Sequencing Center for Infectious Disease"/>
            <person name="Wu L."/>
            <person name="Ma J."/>
        </authorList>
    </citation>
    <scope>NUCLEOTIDE SEQUENCE [LARGE SCALE GENOMIC DNA]</scope>
    <source>
        <strain evidence="7">JCM 17555</strain>
    </source>
</reference>
<name>A0ABP7NF58_9GAMM</name>
<evidence type="ECO:0000256" key="3">
    <source>
        <dbReference type="SAM" id="MobiDB-lite"/>
    </source>
</evidence>
<dbReference type="InterPro" id="IPR029787">
    <property type="entry name" value="Nucleotide_cyclase"/>
</dbReference>
<dbReference type="NCBIfam" id="TIGR00254">
    <property type="entry name" value="GGDEF"/>
    <property type="match status" value="1"/>
</dbReference>
<keyword evidence="4" id="KW-0812">Transmembrane</keyword>
<comment type="caution">
    <text evidence="6">The sequence shown here is derived from an EMBL/GenBank/DDBJ whole genome shotgun (WGS) entry which is preliminary data.</text>
</comment>
<evidence type="ECO:0000256" key="2">
    <source>
        <dbReference type="ARBA" id="ARBA00034247"/>
    </source>
</evidence>
<feature type="transmembrane region" description="Helical" evidence="4">
    <location>
        <begin position="132"/>
        <end position="155"/>
    </location>
</feature>
<comment type="catalytic activity">
    <reaction evidence="2">
        <text>2 GTP = 3',3'-c-di-GMP + 2 diphosphate</text>
        <dbReference type="Rhea" id="RHEA:24898"/>
        <dbReference type="ChEBI" id="CHEBI:33019"/>
        <dbReference type="ChEBI" id="CHEBI:37565"/>
        <dbReference type="ChEBI" id="CHEBI:58805"/>
        <dbReference type="EC" id="2.7.7.65"/>
    </reaction>
</comment>
<dbReference type="InterPro" id="IPR000160">
    <property type="entry name" value="GGDEF_dom"/>
</dbReference>
<protein>
    <recommendedName>
        <fullName evidence="1">diguanylate cyclase</fullName>
        <ecNumber evidence="1">2.7.7.65</ecNumber>
    </recommendedName>
</protein>
<evidence type="ECO:0000256" key="1">
    <source>
        <dbReference type="ARBA" id="ARBA00012528"/>
    </source>
</evidence>
<dbReference type="PROSITE" id="PS50887">
    <property type="entry name" value="GGDEF"/>
    <property type="match status" value="1"/>
</dbReference>
<keyword evidence="4" id="KW-0472">Membrane</keyword>
<dbReference type="EMBL" id="BAABBO010000001">
    <property type="protein sequence ID" value="GAA3945436.1"/>
    <property type="molecule type" value="Genomic_DNA"/>
</dbReference>
<organism evidence="6 7">
    <name type="scientific">Allohahella marinimesophila</name>
    <dbReference type="NCBI Taxonomy" id="1054972"/>
    <lineage>
        <taxon>Bacteria</taxon>
        <taxon>Pseudomonadati</taxon>
        <taxon>Pseudomonadota</taxon>
        <taxon>Gammaproteobacteria</taxon>
        <taxon>Oceanospirillales</taxon>
        <taxon>Hahellaceae</taxon>
        <taxon>Allohahella</taxon>
    </lineage>
</organism>
<dbReference type="InterPro" id="IPR050469">
    <property type="entry name" value="Diguanylate_Cyclase"/>
</dbReference>
<dbReference type="RefSeq" id="WP_344802143.1">
    <property type="nucleotide sequence ID" value="NZ_BAABBO010000001.1"/>
</dbReference>
<dbReference type="PANTHER" id="PTHR45138">
    <property type="entry name" value="REGULATORY COMPONENTS OF SENSORY TRANSDUCTION SYSTEM"/>
    <property type="match status" value="1"/>
</dbReference>